<dbReference type="SUPFAM" id="SSF74788">
    <property type="entry name" value="Cullin repeat-like"/>
    <property type="match status" value="1"/>
</dbReference>
<dbReference type="SUPFAM" id="SSF75632">
    <property type="entry name" value="Cullin homology domain"/>
    <property type="match status" value="1"/>
</dbReference>
<dbReference type="GO" id="GO:0006511">
    <property type="term" value="P:ubiquitin-dependent protein catabolic process"/>
    <property type="evidence" value="ECO:0007669"/>
    <property type="project" value="InterPro"/>
</dbReference>
<dbReference type="InterPro" id="IPR036317">
    <property type="entry name" value="Cullin_homology_sf"/>
</dbReference>
<dbReference type="OrthoDB" id="2356824at2759"/>
<dbReference type="AlphaFoldDB" id="A0A397U6Y3"/>
<dbReference type="EMBL" id="QKWP01001978">
    <property type="protein sequence ID" value="RIB05461.1"/>
    <property type="molecule type" value="Genomic_DNA"/>
</dbReference>
<comment type="similarity">
    <text evidence="1 2 3">Belongs to the cullin family.</text>
</comment>
<sequence length="722" mass="85082">MTNTSIAIMSFEKEFRNIFSNLPIQASLSSLQFAFQNFEKTQQVEVHSRLKNLYNQYSINIKKSLISKVEQEDAFLEIFVTTWKHFTEKMELIRRSFQYLDPAFQTLGKESIWRLGLCEFRKQVLCSHEINRKNLLGILESIKKQREGEVRNGAILRETLQIYIKLALYDPIEKSLESTTSKYYEVKSDVYVRNLNVYEYLKYVKERIKYERDYISAYLHPRTKDSLLKHVELKLIKRHAKLIWEKIESTFFDIMRNPSEKRGQALTLLYLYLVKIDGVELLQLFIDPIIEKQIELIYEQFASMPLELSNRLNEVKNEIKEMFEEGCDDDLCTAIKEMWHQRFTKYISKNKKINETIAKLIHEFMTSTVNVKIKNLEELLEIVLQLLSYMDDKEIFRTLYMTDLVTRLCFEKTSNFELEKSVATRLLNAMEPEFSNNLDIMLNDIITSAQINESYNNNYKSNAPLLYVNVLTQDSWPKYVTSSTLTVKLAPDLEQAKKAFERIYKTDPENKNKKLKWQHELDRCIVEMTFESKHILIKLSLFPTLVLLLFNNLKSGSYLSYEEIKRQTELETAELNRALQSLIFGKIPLLLKDPPYVDIDSTDKFYNNEFLGNVIDTITDGTDNNIITLEDLEVTKRVQDALGIKISQQLAEDRAIQLDSAIMRLIKPEKQIPKSLLIQRILQIPRFEWAKEKDVLLRISKLEIDKFIETDKKNRNILLYKP</sequence>
<keyword evidence="6" id="KW-1185">Reference proteome</keyword>
<name>A0A397U6Y3_9GLOM</name>
<comment type="caution">
    <text evidence="5">The sequence shown here is derived from an EMBL/GenBank/DDBJ whole genome shotgun (WGS) entry which is preliminary data.</text>
</comment>
<dbReference type="InterPro" id="IPR045093">
    <property type="entry name" value="Cullin"/>
</dbReference>
<protein>
    <submittedName>
        <fullName evidence="5">Cullin family-domain-containing protein</fullName>
    </submittedName>
</protein>
<dbReference type="PANTHER" id="PTHR11932">
    <property type="entry name" value="CULLIN"/>
    <property type="match status" value="1"/>
</dbReference>
<dbReference type="InterPro" id="IPR036390">
    <property type="entry name" value="WH_DNA-bd_sf"/>
</dbReference>
<dbReference type="Gene3D" id="3.30.230.130">
    <property type="entry name" value="Cullin, Chain C, Domain 2"/>
    <property type="match status" value="1"/>
</dbReference>
<evidence type="ECO:0000256" key="2">
    <source>
        <dbReference type="PROSITE-ProRule" id="PRU00330"/>
    </source>
</evidence>
<evidence type="ECO:0000313" key="6">
    <source>
        <dbReference type="Proteomes" id="UP000266673"/>
    </source>
</evidence>
<dbReference type="SUPFAM" id="SSF46785">
    <property type="entry name" value="Winged helix' DNA-binding domain"/>
    <property type="match status" value="1"/>
</dbReference>
<dbReference type="Pfam" id="PF00888">
    <property type="entry name" value="Cullin"/>
    <property type="match status" value="1"/>
</dbReference>
<dbReference type="InterPro" id="IPR016158">
    <property type="entry name" value="Cullin_homology"/>
</dbReference>
<dbReference type="PROSITE" id="PS50069">
    <property type="entry name" value="CULLIN_2"/>
    <property type="match status" value="1"/>
</dbReference>
<dbReference type="InterPro" id="IPR059120">
    <property type="entry name" value="Cullin-like_AB"/>
</dbReference>
<organism evidence="5 6">
    <name type="scientific">Gigaspora rosea</name>
    <dbReference type="NCBI Taxonomy" id="44941"/>
    <lineage>
        <taxon>Eukaryota</taxon>
        <taxon>Fungi</taxon>
        <taxon>Fungi incertae sedis</taxon>
        <taxon>Mucoromycota</taxon>
        <taxon>Glomeromycotina</taxon>
        <taxon>Glomeromycetes</taxon>
        <taxon>Diversisporales</taxon>
        <taxon>Gigasporaceae</taxon>
        <taxon>Gigaspora</taxon>
    </lineage>
</organism>
<dbReference type="Gene3D" id="1.20.1310.10">
    <property type="entry name" value="Cullin Repeats"/>
    <property type="match status" value="3"/>
</dbReference>
<evidence type="ECO:0000259" key="4">
    <source>
        <dbReference type="PROSITE" id="PS50069"/>
    </source>
</evidence>
<dbReference type="InterPro" id="IPR001373">
    <property type="entry name" value="Cullin_N"/>
</dbReference>
<evidence type="ECO:0000313" key="5">
    <source>
        <dbReference type="EMBL" id="RIB05461.1"/>
    </source>
</evidence>
<dbReference type="Pfam" id="PF26557">
    <property type="entry name" value="Cullin_AB"/>
    <property type="match status" value="1"/>
</dbReference>
<dbReference type="InterPro" id="IPR016159">
    <property type="entry name" value="Cullin_repeat-like_dom_sf"/>
</dbReference>
<dbReference type="InterPro" id="IPR036388">
    <property type="entry name" value="WH-like_DNA-bd_sf"/>
</dbReference>
<accession>A0A397U6Y3</accession>
<feature type="domain" description="Cullin family profile" evidence="4">
    <location>
        <begin position="352"/>
        <end position="583"/>
    </location>
</feature>
<dbReference type="Gene3D" id="1.10.10.10">
    <property type="entry name" value="Winged helix-like DNA-binding domain superfamily/Winged helix DNA-binding domain"/>
    <property type="match status" value="1"/>
</dbReference>
<gene>
    <name evidence="5" type="ORF">C2G38_2253800</name>
</gene>
<dbReference type="GO" id="GO:0031625">
    <property type="term" value="F:ubiquitin protein ligase binding"/>
    <property type="evidence" value="ECO:0007669"/>
    <property type="project" value="InterPro"/>
</dbReference>
<reference evidence="5 6" key="1">
    <citation type="submission" date="2018-06" db="EMBL/GenBank/DDBJ databases">
        <title>Comparative genomics reveals the genomic features of Rhizophagus irregularis, R. cerebriforme, R. diaphanum and Gigaspora rosea, and their symbiotic lifestyle signature.</title>
        <authorList>
            <person name="Morin E."/>
            <person name="San Clemente H."/>
            <person name="Chen E.C.H."/>
            <person name="De La Providencia I."/>
            <person name="Hainaut M."/>
            <person name="Kuo A."/>
            <person name="Kohler A."/>
            <person name="Murat C."/>
            <person name="Tang N."/>
            <person name="Roy S."/>
            <person name="Loubradou J."/>
            <person name="Henrissat B."/>
            <person name="Grigoriev I.V."/>
            <person name="Corradi N."/>
            <person name="Roux C."/>
            <person name="Martin F.M."/>
        </authorList>
    </citation>
    <scope>NUCLEOTIDE SEQUENCE [LARGE SCALE GENOMIC DNA]</scope>
    <source>
        <strain evidence="5 6">DAOM 194757</strain>
    </source>
</reference>
<dbReference type="SMART" id="SM00182">
    <property type="entry name" value="CULLIN"/>
    <property type="match status" value="1"/>
</dbReference>
<dbReference type="Proteomes" id="UP000266673">
    <property type="component" value="Unassembled WGS sequence"/>
</dbReference>
<evidence type="ECO:0000256" key="3">
    <source>
        <dbReference type="RuleBase" id="RU003829"/>
    </source>
</evidence>
<evidence type="ECO:0000256" key="1">
    <source>
        <dbReference type="ARBA" id="ARBA00006019"/>
    </source>
</evidence>
<proteinExistence type="inferred from homology"/>
<dbReference type="STRING" id="44941.A0A397U6Y3"/>